<proteinExistence type="inferred from homology"/>
<keyword evidence="6 7" id="KW-0472">Membrane</keyword>
<organism evidence="8 9">
    <name type="scientific">Sporomusa acidovorans (strain ATCC 49682 / DSM 3132 / Mol)</name>
    <dbReference type="NCBI Taxonomy" id="1123286"/>
    <lineage>
        <taxon>Bacteria</taxon>
        <taxon>Bacillati</taxon>
        <taxon>Bacillota</taxon>
        <taxon>Negativicutes</taxon>
        <taxon>Selenomonadales</taxon>
        <taxon>Sporomusaceae</taxon>
        <taxon>Sporomusa</taxon>
    </lineage>
</organism>
<dbReference type="EC" id="2.7.8.45" evidence="8"/>
<dbReference type="Gene3D" id="3.40.50.11820">
    <property type="match status" value="1"/>
</dbReference>
<evidence type="ECO:0000256" key="2">
    <source>
        <dbReference type="ARBA" id="ARBA00010488"/>
    </source>
</evidence>
<evidence type="ECO:0000256" key="4">
    <source>
        <dbReference type="ARBA" id="ARBA00022679"/>
    </source>
</evidence>
<keyword evidence="9" id="KW-1185">Reference proteome</keyword>
<dbReference type="SUPFAM" id="SSF53756">
    <property type="entry name" value="UDP-Glycosyltransferase/glycogen phosphorylase"/>
    <property type="match status" value="1"/>
</dbReference>
<dbReference type="InterPro" id="IPR007554">
    <property type="entry name" value="Glycerophosphate_synth"/>
</dbReference>
<feature type="transmembrane region" description="Helical" evidence="7">
    <location>
        <begin position="17"/>
        <end position="34"/>
    </location>
</feature>
<comment type="similarity">
    <text evidence="2">Belongs to the CDP-glycerol glycerophosphotransferase family.</text>
</comment>
<keyword evidence="3" id="KW-1003">Cell membrane</keyword>
<evidence type="ECO:0000256" key="1">
    <source>
        <dbReference type="ARBA" id="ARBA00004202"/>
    </source>
</evidence>
<sequence length="410" mass="47908">MFFKTLKIVLLKLLERAAYLIIGWGLIIPLTCLIPKKKNLVLFKGSSNNVKYLFFYACQQDKEQETEVYYLTRNKNVIRQFAEHDLPVIKYPSLAALWKMLRAGSYIIDNHISALNYYIFYRSNKIQLWHGIPLKQIGPSSIKGLKKLPPSLLKEIGQKIAFYPKYDIFMSTSDYYTNEIFASTIKTKHYVDYGYPRNDMLFHPVPVDNDLLGTDTANNQIIRHFKELGGQVVLFAPTFRDTGGDPISDKAIELNRLNAFGEKHNLLFVFKFHPTTPAHSLIKGLSHCLEYNKSKDIYPVMNLIDLMVTDYSSIYLDYLLLKRPVLFFPYDYKKYTEKDRDIQVDYNWITPGPKCSTQEELEQEITAMLINKEDKYQEKRREILNIAFKYQDGEASRRIWDVIKAHNQIA</sequence>
<dbReference type="InterPro" id="IPR043149">
    <property type="entry name" value="TagF_N"/>
</dbReference>
<dbReference type="InterPro" id="IPR043148">
    <property type="entry name" value="TagF_C"/>
</dbReference>
<dbReference type="Pfam" id="PF04464">
    <property type="entry name" value="Glyphos_transf"/>
    <property type="match status" value="1"/>
</dbReference>
<dbReference type="EMBL" id="CP155571">
    <property type="protein sequence ID" value="XFO74172.1"/>
    <property type="molecule type" value="Genomic_DNA"/>
</dbReference>
<evidence type="ECO:0000256" key="6">
    <source>
        <dbReference type="ARBA" id="ARBA00023136"/>
    </source>
</evidence>
<dbReference type="PANTHER" id="PTHR37316:SF3">
    <property type="entry name" value="TEICHOIC ACID GLYCEROL-PHOSPHATE TRANSFERASE"/>
    <property type="match status" value="1"/>
</dbReference>
<evidence type="ECO:0000313" key="9">
    <source>
        <dbReference type="Proteomes" id="UP000216052"/>
    </source>
</evidence>
<dbReference type="GO" id="GO:0016740">
    <property type="term" value="F:transferase activity"/>
    <property type="evidence" value="ECO:0007669"/>
    <property type="project" value="UniProtKB-KW"/>
</dbReference>
<dbReference type="Proteomes" id="UP000216052">
    <property type="component" value="Chromosome"/>
</dbReference>
<accession>A0ABZ3J8D5</accession>
<evidence type="ECO:0000256" key="7">
    <source>
        <dbReference type="SAM" id="Phobius"/>
    </source>
</evidence>
<dbReference type="RefSeq" id="WP_093793110.1">
    <property type="nucleotide sequence ID" value="NZ_CP155571.1"/>
</dbReference>
<evidence type="ECO:0000256" key="3">
    <source>
        <dbReference type="ARBA" id="ARBA00022475"/>
    </source>
</evidence>
<name>A0ABZ3J8D5_SPOA4</name>
<evidence type="ECO:0000313" key="8">
    <source>
        <dbReference type="EMBL" id="XFO74172.1"/>
    </source>
</evidence>
<keyword evidence="7" id="KW-0812">Transmembrane</keyword>
<keyword evidence="7" id="KW-1133">Transmembrane helix</keyword>
<keyword evidence="5" id="KW-0777">Teichoic acid biosynthesis</keyword>
<dbReference type="InterPro" id="IPR051612">
    <property type="entry name" value="Teichoic_Acid_Biosynth"/>
</dbReference>
<protein>
    <submittedName>
        <fullName evidence="8">Teichoic acid glycerol-phosphate transferase</fullName>
        <ecNumber evidence="8">2.7.8.45</ecNumber>
    </submittedName>
</protein>
<reference evidence="8" key="1">
    <citation type="submission" date="2024-05" db="EMBL/GenBank/DDBJ databases">
        <title>Isolation and characterization of Sporomusa carbonis sp. nov., a carboxydotrophic hydrogenogen in the genus of Sporomusa isolated from a charcoal burning pile.</title>
        <authorList>
            <person name="Boeer T."/>
            <person name="Rosenbaum F."/>
            <person name="Eysell L."/>
            <person name="Mueller V."/>
            <person name="Daniel R."/>
            <person name="Poehlein A."/>
        </authorList>
    </citation>
    <scope>NUCLEOTIDE SEQUENCE [LARGE SCALE GENOMIC DNA]</scope>
    <source>
        <strain evidence="8">DSM 3132</strain>
    </source>
</reference>
<keyword evidence="4 8" id="KW-0808">Transferase</keyword>
<dbReference type="PANTHER" id="PTHR37316">
    <property type="entry name" value="TEICHOIC ACID GLYCEROL-PHOSPHATE PRIMASE"/>
    <property type="match status" value="1"/>
</dbReference>
<gene>
    <name evidence="8" type="primary">tarF</name>
    <name evidence="8" type="ORF">SPACI_042810</name>
</gene>
<dbReference type="Gene3D" id="3.40.50.12580">
    <property type="match status" value="1"/>
</dbReference>
<comment type="subcellular location">
    <subcellularLocation>
        <location evidence="1">Cell membrane</location>
        <topology evidence="1">Peripheral membrane protein</topology>
    </subcellularLocation>
</comment>
<evidence type="ECO:0000256" key="5">
    <source>
        <dbReference type="ARBA" id="ARBA00022944"/>
    </source>
</evidence>